<gene>
    <name evidence="3" type="ORF">ENSA7_00380</name>
</gene>
<proteinExistence type="predicted"/>
<sequence>MWARPDGGPELERRLTGPDGGASIIEFAHHEGTTLSTGSQHTAKQGDSIESIAYAAGHIWETVWDAPENADLRELRKTPHVLLPGDVVFVPPIEVRTESIPTGQQHKLRRKSVPSKLTVRFLVDGEPRADAAYTFECGGVERHGTTDGDGWLDESTHPLASWAEVRFSIEAPENPDLEPEPADDDAEPMDEDPEPPEDDDGPLEQVYRFDLRKMDPSSELTGAQARLHLLGYGVNGIDGVLDGPTREALSAFQTDHELEVTGELDDATQAKLSEYTDG</sequence>
<dbReference type="Gene3D" id="1.10.101.10">
    <property type="entry name" value="PGBD-like superfamily/PGBD"/>
    <property type="match status" value="1"/>
</dbReference>
<dbReference type="AlphaFoldDB" id="A0A2S9YYR1"/>
<evidence type="ECO:0000313" key="4">
    <source>
        <dbReference type="Proteomes" id="UP000238823"/>
    </source>
</evidence>
<dbReference type="InterPro" id="IPR036365">
    <property type="entry name" value="PGBD-like_sf"/>
</dbReference>
<feature type="domain" description="Peptidoglycan binding-like" evidence="2">
    <location>
        <begin position="222"/>
        <end position="272"/>
    </location>
</feature>
<name>A0A2S9YYR1_9BACT</name>
<evidence type="ECO:0000259" key="2">
    <source>
        <dbReference type="Pfam" id="PF01471"/>
    </source>
</evidence>
<feature type="compositionally biased region" description="Acidic residues" evidence="1">
    <location>
        <begin position="173"/>
        <end position="202"/>
    </location>
</feature>
<dbReference type="RefSeq" id="WP_146157152.1">
    <property type="nucleotide sequence ID" value="NZ_PVNL01000001.1"/>
</dbReference>
<evidence type="ECO:0000256" key="1">
    <source>
        <dbReference type="SAM" id="MobiDB-lite"/>
    </source>
</evidence>
<feature type="region of interest" description="Disordered" evidence="1">
    <location>
        <begin position="1"/>
        <end position="21"/>
    </location>
</feature>
<protein>
    <submittedName>
        <fullName evidence="3">Putative peptidoglycan binding domain protein</fullName>
    </submittedName>
</protein>
<organism evidence="3 4">
    <name type="scientific">Enhygromyxa salina</name>
    <dbReference type="NCBI Taxonomy" id="215803"/>
    <lineage>
        <taxon>Bacteria</taxon>
        <taxon>Pseudomonadati</taxon>
        <taxon>Myxococcota</taxon>
        <taxon>Polyangia</taxon>
        <taxon>Nannocystales</taxon>
        <taxon>Nannocystaceae</taxon>
        <taxon>Enhygromyxa</taxon>
    </lineage>
</organism>
<dbReference type="Proteomes" id="UP000238823">
    <property type="component" value="Unassembled WGS sequence"/>
</dbReference>
<dbReference type="SUPFAM" id="SSF47090">
    <property type="entry name" value="PGBD-like"/>
    <property type="match status" value="1"/>
</dbReference>
<feature type="region of interest" description="Disordered" evidence="1">
    <location>
        <begin position="170"/>
        <end position="205"/>
    </location>
</feature>
<dbReference type="EMBL" id="PVNL01000001">
    <property type="protein sequence ID" value="PRQ10230.1"/>
    <property type="molecule type" value="Genomic_DNA"/>
</dbReference>
<accession>A0A2S9YYR1</accession>
<dbReference type="OrthoDB" id="9816507at2"/>
<dbReference type="Pfam" id="PF01471">
    <property type="entry name" value="PG_binding_1"/>
    <property type="match status" value="1"/>
</dbReference>
<dbReference type="InterPro" id="IPR002477">
    <property type="entry name" value="Peptidoglycan-bd-like"/>
</dbReference>
<comment type="caution">
    <text evidence="3">The sequence shown here is derived from an EMBL/GenBank/DDBJ whole genome shotgun (WGS) entry which is preliminary data.</text>
</comment>
<reference evidence="3 4" key="1">
    <citation type="submission" date="2018-03" db="EMBL/GenBank/DDBJ databases">
        <title>Draft Genome Sequences of the Obligatory Marine Myxobacteria Enhygromyxa salina SWB007.</title>
        <authorList>
            <person name="Poehlein A."/>
            <person name="Moghaddam J.A."/>
            <person name="Harms H."/>
            <person name="Alanjari M."/>
            <person name="Koenig G.M."/>
            <person name="Daniel R."/>
            <person name="Schaeberle T.F."/>
        </authorList>
    </citation>
    <scope>NUCLEOTIDE SEQUENCE [LARGE SCALE GENOMIC DNA]</scope>
    <source>
        <strain evidence="3 4">SWB007</strain>
    </source>
</reference>
<evidence type="ECO:0000313" key="3">
    <source>
        <dbReference type="EMBL" id="PRQ10230.1"/>
    </source>
</evidence>
<dbReference type="InterPro" id="IPR036366">
    <property type="entry name" value="PGBDSf"/>
</dbReference>